<accession>A0A165TZ83</accession>
<gene>
    <name evidence="1" type="ORF">DAEQUDRAFT_721055</name>
</gene>
<dbReference type="Proteomes" id="UP000076727">
    <property type="component" value="Unassembled WGS sequence"/>
</dbReference>
<keyword evidence="2" id="KW-1185">Reference proteome</keyword>
<evidence type="ECO:0000313" key="2">
    <source>
        <dbReference type="Proteomes" id="UP000076727"/>
    </source>
</evidence>
<dbReference type="AlphaFoldDB" id="A0A165TZ83"/>
<proteinExistence type="predicted"/>
<organism evidence="1 2">
    <name type="scientific">Daedalea quercina L-15889</name>
    <dbReference type="NCBI Taxonomy" id="1314783"/>
    <lineage>
        <taxon>Eukaryota</taxon>
        <taxon>Fungi</taxon>
        <taxon>Dikarya</taxon>
        <taxon>Basidiomycota</taxon>
        <taxon>Agaricomycotina</taxon>
        <taxon>Agaricomycetes</taxon>
        <taxon>Polyporales</taxon>
        <taxon>Fomitopsis</taxon>
    </lineage>
</organism>
<protein>
    <submittedName>
        <fullName evidence="1">Uncharacterized protein</fullName>
    </submittedName>
</protein>
<evidence type="ECO:0000313" key="1">
    <source>
        <dbReference type="EMBL" id="KZT74167.1"/>
    </source>
</evidence>
<reference evidence="1 2" key="1">
    <citation type="journal article" date="2016" name="Mol. Biol. Evol.">
        <title>Comparative Genomics of Early-Diverging Mushroom-Forming Fungi Provides Insights into the Origins of Lignocellulose Decay Capabilities.</title>
        <authorList>
            <person name="Nagy L.G."/>
            <person name="Riley R."/>
            <person name="Tritt A."/>
            <person name="Adam C."/>
            <person name="Daum C."/>
            <person name="Floudas D."/>
            <person name="Sun H."/>
            <person name="Yadav J.S."/>
            <person name="Pangilinan J."/>
            <person name="Larsson K.H."/>
            <person name="Matsuura K."/>
            <person name="Barry K."/>
            <person name="Labutti K."/>
            <person name="Kuo R."/>
            <person name="Ohm R.A."/>
            <person name="Bhattacharya S.S."/>
            <person name="Shirouzu T."/>
            <person name="Yoshinaga Y."/>
            <person name="Martin F.M."/>
            <person name="Grigoriev I.V."/>
            <person name="Hibbett D.S."/>
        </authorList>
    </citation>
    <scope>NUCLEOTIDE SEQUENCE [LARGE SCALE GENOMIC DNA]</scope>
    <source>
        <strain evidence="1 2">L-15889</strain>
    </source>
</reference>
<name>A0A165TZ83_9APHY</name>
<dbReference type="EMBL" id="KV429034">
    <property type="protein sequence ID" value="KZT74167.1"/>
    <property type="molecule type" value="Genomic_DNA"/>
</dbReference>
<sequence length="149" mass="16737">MLWGTGLRYLDSEKAMQPGSLPSMAVQGYVGGRLWLLDCLLSARHKLYLSNASILASATRTGNEGIPAVPTTVDIDRWGYIDSFRGPLIPRSWRSSSSRWVRLPATVESISGWYNLFRSVHLRPLKYQIDVRLQAPCRKSIIASSRRTS</sequence>